<dbReference type="HOGENOM" id="CLU_922516_0_0_1"/>
<dbReference type="Gramene" id="ONIVA07G16400.1">
    <property type="protein sequence ID" value="ONIVA07G16400.1"/>
    <property type="gene ID" value="ONIVA07G16400"/>
</dbReference>
<sequence length="302" mass="33666">MDIHHYIPRIRPPAGAGAPVFAALRALTIRCSTFDSLEMERRLVSSLCPRGCRTSRSSPTSSRSPTVRPHRALRVAGARDWTFAAASTAGSPSRRRQRLVRLANTASVAAPNLGDVPWRDIYDPRRHLFVQAPRHVRKLKRVIPARYKVLIPSRYRVIPTKYHAILPRIRYRLDFYDVSGDTCEVSGVRRGVVGGGRVLLHPRSTPNPNLVAGSRVLPRPRSTSKLVAGDCVLCRELVTGDRARRPRLSRRLRPSRRSSSPAPPPLPRRILRRPCPMLELVAGAVSITTQDPPPSMRPCPTP</sequence>
<reference evidence="2" key="1">
    <citation type="submission" date="2015-04" db="UniProtKB">
        <authorList>
            <consortium name="EnsemblPlants"/>
        </authorList>
    </citation>
    <scope>IDENTIFICATION</scope>
    <source>
        <strain evidence="2">SL10</strain>
    </source>
</reference>
<name>A0A0E0I246_ORYNI</name>
<evidence type="ECO:0000256" key="1">
    <source>
        <dbReference type="SAM" id="MobiDB-lite"/>
    </source>
</evidence>
<evidence type="ECO:0000313" key="2">
    <source>
        <dbReference type="EnsemblPlants" id="ONIVA07G16400.1"/>
    </source>
</evidence>
<reference evidence="2" key="2">
    <citation type="submission" date="2018-04" db="EMBL/GenBank/DDBJ databases">
        <title>OnivRS2 (Oryza nivara Reference Sequence Version 2).</title>
        <authorList>
            <person name="Zhang J."/>
            <person name="Kudrna D."/>
            <person name="Lee S."/>
            <person name="Talag J."/>
            <person name="Rajasekar S."/>
            <person name="Welchert J."/>
            <person name="Hsing Y.-I."/>
            <person name="Wing R.A."/>
        </authorList>
    </citation>
    <scope>NUCLEOTIDE SEQUENCE [LARGE SCALE GENOMIC DNA]</scope>
    <source>
        <strain evidence="2">SL10</strain>
    </source>
</reference>
<feature type="compositionally biased region" description="Low complexity" evidence="1">
    <location>
        <begin position="54"/>
        <end position="67"/>
    </location>
</feature>
<feature type="region of interest" description="Disordered" evidence="1">
    <location>
        <begin position="49"/>
        <end position="69"/>
    </location>
</feature>
<protein>
    <submittedName>
        <fullName evidence="2">Uncharacterized protein</fullName>
    </submittedName>
</protein>
<dbReference type="STRING" id="4536.A0A0E0I246"/>
<accession>A0A0E0I246</accession>
<organism evidence="2">
    <name type="scientific">Oryza nivara</name>
    <name type="common">Indian wild rice</name>
    <name type="synonym">Oryza sativa f. spontanea</name>
    <dbReference type="NCBI Taxonomy" id="4536"/>
    <lineage>
        <taxon>Eukaryota</taxon>
        <taxon>Viridiplantae</taxon>
        <taxon>Streptophyta</taxon>
        <taxon>Embryophyta</taxon>
        <taxon>Tracheophyta</taxon>
        <taxon>Spermatophyta</taxon>
        <taxon>Magnoliopsida</taxon>
        <taxon>Liliopsida</taxon>
        <taxon>Poales</taxon>
        <taxon>Poaceae</taxon>
        <taxon>BOP clade</taxon>
        <taxon>Oryzoideae</taxon>
        <taxon>Oryzeae</taxon>
        <taxon>Oryzinae</taxon>
        <taxon>Oryza</taxon>
    </lineage>
</organism>
<feature type="region of interest" description="Disordered" evidence="1">
    <location>
        <begin position="245"/>
        <end position="271"/>
    </location>
</feature>
<dbReference type="AlphaFoldDB" id="A0A0E0I246"/>
<keyword evidence="3" id="KW-1185">Reference proteome</keyword>
<proteinExistence type="predicted"/>
<dbReference type="EnsemblPlants" id="ONIVA07G16400.1">
    <property type="protein sequence ID" value="ONIVA07G16400.1"/>
    <property type="gene ID" value="ONIVA07G16400"/>
</dbReference>
<dbReference type="Proteomes" id="UP000006591">
    <property type="component" value="Chromosome 7"/>
</dbReference>
<feature type="compositionally biased region" description="Basic residues" evidence="1">
    <location>
        <begin position="245"/>
        <end position="256"/>
    </location>
</feature>
<evidence type="ECO:0000313" key="3">
    <source>
        <dbReference type="Proteomes" id="UP000006591"/>
    </source>
</evidence>